<dbReference type="Pfam" id="PF00684">
    <property type="entry name" value="DnaJ_CXXCXGXG"/>
    <property type="match status" value="1"/>
</dbReference>
<feature type="repeat" description="CXXCXGXG motif" evidence="8">
    <location>
        <begin position="153"/>
        <end position="160"/>
    </location>
</feature>
<dbReference type="InterPro" id="IPR001623">
    <property type="entry name" value="DnaJ_domain"/>
</dbReference>
<dbReference type="PROSITE" id="PS51188">
    <property type="entry name" value="ZF_CR"/>
    <property type="match status" value="1"/>
</dbReference>
<dbReference type="GO" id="GO:0005524">
    <property type="term" value="F:ATP binding"/>
    <property type="evidence" value="ECO:0007669"/>
    <property type="project" value="InterPro"/>
</dbReference>
<keyword evidence="14" id="KW-1185">Reference proteome</keyword>
<dbReference type="PROSITE" id="PS00636">
    <property type="entry name" value="DNAJ_1"/>
    <property type="match status" value="1"/>
</dbReference>
<comment type="function">
    <text evidence="8">Participates actively in the response to hyperosmotic and heat shock by preventing the aggregation of stress-denatured proteins and by disaggregating proteins, also in an autonomous, DnaK-independent fashion. Unfolded proteins bind initially to DnaJ; upon interaction with the DnaJ-bound protein, DnaK hydrolyzes its bound ATP, resulting in the formation of a stable complex. GrpE releases ADP from DnaK; ATP binding to DnaK triggers the release of the substrate protein, thus completing the reaction cycle. Several rounds of ATP-dependent interactions between DnaJ, DnaK and GrpE are required for fully efficient folding. Also involved, together with DnaK and GrpE, in the DNA replication of plasmids through activation of initiation proteins.</text>
</comment>
<evidence type="ECO:0000313" key="14">
    <source>
        <dbReference type="Proteomes" id="UP000012651"/>
    </source>
</evidence>
<dbReference type="CDD" id="cd10747">
    <property type="entry name" value="DnaJ_C"/>
    <property type="match status" value="1"/>
</dbReference>
<evidence type="ECO:0000256" key="8">
    <source>
        <dbReference type="HAMAP-Rule" id="MF_01152"/>
    </source>
</evidence>
<name>N2BY18_9ACTN</name>
<feature type="binding site" evidence="8">
    <location>
        <position position="170"/>
    </location>
    <ligand>
        <name>Zn(2+)</name>
        <dbReference type="ChEBI" id="CHEBI:29105"/>
        <label>2</label>
    </ligand>
</feature>
<dbReference type="SMART" id="SM00271">
    <property type="entry name" value="DnaJ"/>
    <property type="match status" value="1"/>
</dbReference>
<comment type="subcellular location">
    <subcellularLocation>
        <location evidence="8">Cytoplasm</location>
    </subcellularLocation>
</comment>
<organism evidence="13 14">
    <name type="scientific">Atopobium minutum 10063974</name>
    <dbReference type="NCBI Taxonomy" id="997872"/>
    <lineage>
        <taxon>Bacteria</taxon>
        <taxon>Bacillati</taxon>
        <taxon>Actinomycetota</taxon>
        <taxon>Coriobacteriia</taxon>
        <taxon>Coriobacteriales</taxon>
        <taxon>Atopobiaceae</taxon>
        <taxon>Atopobium</taxon>
    </lineage>
</organism>
<dbReference type="FunFam" id="2.10.230.10:FF:000002">
    <property type="entry name" value="Molecular chaperone DnaJ"/>
    <property type="match status" value="1"/>
</dbReference>
<feature type="domain" description="CR-type" evidence="12">
    <location>
        <begin position="140"/>
        <end position="222"/>
    </location>
</feature>
<feature type="binding site" evidence="8">
    <location>
        <position position="153"/>
    </location>
    <ligand>
        <name>Zn(2+)</name>
        <dbReference type="ChEBI" id="CHEBI:29105"/>
        <label>1</label>
    </ligand>
</feature>
<evidence type="ECO:0000313" key="13">
    <source>
        <dbReference type="EMBL" id="EMZ41844.1"/>
    </source>
</evidence>
<dbReference type="InterPro" id="IPR012724">
    <property type="entry name" value="DnaJ"/>
</dbReference>
<dbReference type="PATRIC" id="fig|997872.3.peg.821"/>
<dbReference type="AlphaFoldDB" id="N2BY18"/>
<comment type="similarity">
    <text evidence="6 8">Belongs to the DnaJ family.</text>
</comment>
<evidence type="ECO:0000256" key="6">
    <source>
        <dbReference type="ARBA" id="ARBA00061004"/>
    </source>
</evidence>
<dbReference type="GO" id="GO:0005737">
    <property type="term" value="C:cytoplasm"/>
    <property type="evidence" value="ECO:0007669"/>
    <property type="project" value="UniProtKB-SubCell"/>
</dbReference>
<dbReference type="Pfam" id="PF00226">
    <property type="entry name" value="DnaJ"/>
    <property type="match status" value="1"/>
</dbReference>
<dbReference type="GO" id="GO:0042026">
    <property type="term" value="P:protein refolding"/>
    <property type="evidence" value="ECO:0007669"/>
    <property type="project" value="TreeGrafter"/>
</dbReference>
<feature type="repeat" description="CXXCXGXG motif" evidence="8">
    <location>
        <begin position="196"/>
        <end position="203"/>
    </location>
</feature>
<evidence type="ECO:0000256" key="10">
    <source>
        <dbReference type="SAM" id="MobiDB-lite"/>
    </source>
</evidence>
<proteinExistence type="inferred from homology"/>
<dbReference type="SUPFAM" id="SSF57938">
    <property type="entry name" value="DnaJ/Hsp40 cysteine-rich domain"/>
    <property type="match status" value="1"/>
</dbReference>
<keyword evidence="8" id="KW-0963">Cytoplasm</keyword>
<feature type="binding site" evidence="8">
    <location>
        <position position="173"/>
    </location>
    <ligand>
        <name>Zn(2+)</name>
        <dbReference type="ChEBI" id="CHEBI:29105"/>
        <label>2</label>
    </ligand>
</feature>
<dbReference type="EMBL" id="AGXC01000002">
    <property type="protein sequence ID" value="EMZ41844.1"/>
    <property type="molecule type" value="Genomic_DNA"/>
</dbReference>
<keyword evidence="4 8" id="KW-0862">Zinc</keyword>
<reference evidence="13 14" key="1">
    <citation type="submission" date="2013-03" db="EMBL/GenBank/DDBJ databases">
        <title>The Genome Sequence of Atopobium minutum 10063974.</title>
        <authorList>
            <consortium name="The Broad Institute Genome Sequencing Platform"/>
            <person name="Earl A."/>
            <person name="Ward D."/>
            <person name="Feldgarden M."/>
            <person name="Gevers D."/>
            <person name="Lambert T."/>
            <person name="Marvaud J.-C."/>
            <person name="Courvalin P."/>
            <person name="Walker B."/>
            <person name="Young S.K."/>
            <person name="Zeng Q."/>
            <person name="Gargeya S."/>
            <person name="Fitzgerald M."/>
            <person name="Haas B."/>
            <person name="Abouelleil A."/>
            <person name="Alvarado L."/>
            <person name="Arachchi H.M."/>
            <person name="Berlin A.M."/>
            <person name="Chapman S.B."/>
            <person name="Dewar J."/>
            <person name="Goldberg J."/>
            <person name="Griggs A."/>
            <person name="Gujja S."/>
            <person name="Hansen M."/>
            <person name="Howarth C."/>
            <person name="Imamovic A."/>
            <person name="Larimer J."/>
            <person name="McCowan C."/>
            <person name="Murphy C."/>
            <person name="Neiman D."/>
            <person name="Pearson M."/>
            <person name="Priest M."/>
            <person name="Roberts A."/>
            <person name="Saif S."/>
            <person name="Shea T."/>
            <person name="Sisk P."/>
            <person name="Sykes S."/>
            <person name="Wortman J."/>
            <person name="Nusbaum C."/>
            <person name="Birren B."/>
        </authorList>
    </citation>
    <scope>NUCLEOTIDE SEQUENCE [LARGE SCALE GENOMIC DNA]</scope>
    <source>
        <strain evidence="13 14">10063974</strain>
    </source>
</reference>
<dbReference type="InterPro" id="IPR008971">
    <property type="entry name" value="HSP40/DnaJ_pept-bd"/>
</dbReference>
<dbReference type="GO" id="GO:0051082">
    <property type="term" value="F:unfolded protein binding"/>
    <property type="evidence" value="ECO:0007669"/>
    <property type="project" value="UniProtKB-UniRule"/>
</dbReference>
<dbReference type="GO" id="GO:0006260">
    <property type="term" value="P:DNA replication"/>
    <property type="evidence" value="ECO:0007669"/>
    <property type="project" value="UniProtKB-KW"/>
</dbReference>
<dbReference type="NCBIfam" id="NF008035">
    <property type="entry name" value="PRK10767.1"/>
    <property type="match status" value="1"/>
</dbReference>
<feature type="zinc finger region" description="CR-type" evidence="9">
    <location>
        <begin position="140"/>
        <end position="222"/>
    </location>
</feature>
<evidence type="ECO:0000259" key="12">
    <source>
        <dbReference type="PROSITE" id="PS51188"/>
    </source>
</evidence>
<keyword evidence="1 8" id="KW-0479">Metal-binding</keyword>
<dbReference type="Pfam" id="PF01556">
    <property type="entry name" value="DnaJ_C"/>
    <property type="match status" value="1"/>
</dbReference>
<feature type="domain" description="J" evidence="11">
    <location>
        <begin position="11"/>
        <end position="75"/>
    </location>
</feature>
<evidence type="ECO:0000256" key="7">
    <source>
        <dbReference type="ARBA" id="ARBA00067609"/>
    </source>
</evidence>
<feature type="binding site" evidence="8">
    <location>
        <position position="156"/>
    </location>
    <ligand>
        <name>Zn(2+)</name>
        <dbReference type="ChEBI" id="CHEBI:29105"/>
        <label>1</label>
    </ligand>
</feature>
<dbReference type="HOGENOM" id="CLU_017633_0_7_11"/>
<dbReference type="FunFam" id="2.60.260.20:FF:000013">
    <property type="entry name" value="DnaJ subfamily B member 11"/>
    <property type="match status" value="1"/>
</dbReference>
<dbReference type="CDD" id="cd06257">
    <property type="entry name" value="DnaJ"/>
    <property type="match status" value="1"/>
</dbReference>
<dbReference type="PANTHER" id="PTHR43096">
    <property type="entry name" value="DNAJ HOMOLOG 1, MITOCHONDRIAL-RELATED"/>
    <property type="match status" value="1"/>
</dbReference>
<evidence type="ECO:0000256" key="9">
    <source>
        <dbReference type="PROSITE-ProRule" id="PRU00546"/>
    </source>
</evidence>
<comment type="subunit">
    <text evidence="8">Homodimer.</text>
</comment>
<evidence type="ECO:0000256" key="3">
    <source>
        <dbReference type="ARBA" id="ARBA00022771"/>
    </source>
</evidence>
<dbReference type="SUPFAM" id="SSF46565">
    <property type="entry name" value="Chaperone J-domain"/>
    <property type="match status" value="1"/>
</dbReference>
<keyword evidence="3 8" id="KW-0863">Zinc-finger</keyword>
<dbReference type="NCBIfam" id="TIGR02349">
    <property type="entry name" value="DnaJ_bact"/>
    <property type="match status" value="1"/>
</dbReference>
<feature type="compositionally biased region" description="Basic residues" evidence="10">
    <location>
        <begin position="405"/>
        <end position="418"/>
    </location>
</feature>
<feature type="region of interest" description="Disordered" evidence="10">
    <location>
        <begin position="362"/>
        <end position="418"/>
    </location>
</feature>
<evidence type="ECO:0000256" key="1">
    <source>
        <dbReference type="ARBA" id="ARBA00022723"/>
    </source>
</evidence>
<dbReference type="SUPFAM" id="SSF49493">
    <property type="entry name" value="HSP40/DnaJ peptide-binding domain"/>
    <property type="match status" value="2"/>
</dbReference>
<keyword evidence="2 8" id="KW-0677">Repeat</keyword>
<dbReference type="InterPro" id="IPR018253">
    <property type="entry name" value="DnaJ_domain_CS"/>
</dbReference>
<keyword evidence="8" id="KW-0235">DNA replication</keyword>
<dbReference type="Gene3D" id="2.60.260.20">
    <property type="entry name" value="Urease metallochaperone UreE, N-terminal domain"/>
    <property type="match status" value="2"/>
</dbReference>
<dbReference type="RefSeq" id="WP_002563593.1">
    <property type="nucleotide sequence ID" value="NZ_KB822533.1"/>
</dbReference>
<dbReference type="InterPro" id="IPR036869">
    <property type="entry name" value="J_dom_sf"/>
</dbReference>
<feature type="repeat" description="CXXCXGXG motif" evidence="8">
    <location>
        <begin position="210"/>
        <end position="217"/>
    </location>
</feature>
<dbReference type="Gene3D" id="1.10.287.110">
    <property type="entry name" value="DnaJ domain"/>
    <property type="match status" value="1"/>
</dbReference>
<protein>
    <recommendedName>
        <fullName evidence="7 8">Chaperone protein DnaJ</fullName>
    </recommendedName>
</protein>
<dbReference type="GO" id="GO:0031072">
    <property type="term" value="F:heat shock protein binding"/>
    <property type="evidence" value="ECO:0007669"/>
    <property type="project" value="InterPro"/>
</dbReference>
<comment type="domain">
    <text evidence="8">The J domain is necessary and sufficient to stimulate DnaK ATPase activity. Zinc center 1 plays an important role in the autonomous, DnaK-independent chaperone activity of DnaJ. Zinc center 2 is essential for interaction with DnaK and for DnaJ activity.</text>
</comment>
<dbReference type="Proteomes" id="UP000012651">
    <property type="component" value="Unassembled WGS sequence"/>
</dbReference>
<evidence type="ECO:0000256" key="2">
    <source>
        <dbReference type="ARBA" id="ARBA00022737"/>
    </source>
</evidence>
<keyword evidence="8" id="KW-0346">Stress response</keyword>
<evidence type="ECO:0000256" key="4">
    <source>
        <dbReference type="ARBA" id="ARBA00022833"/>
    </source>
</evidence>
<evidence type="ECO:0000256" key="5">
    <source>
        <dbReference type="ARBA" id="ARBA00023186"/>
    </source>
</evidence>
<dbReference type="GO" id="GO:0009408">
    <property type="term" value="P:response to heat"/>
    <property type="evidence" value="ECO:0007669"/>
    <property type="project" value="InterPro"/>
</dbReference>
<dbReference type="PRINTS" id="PR00625">
    <property type="entry name" value="JDOMAIN"/>
</dbReference>
<keyword evidence="5 8" id="KW-0143">Chaperone</keyword>
<evidence type="ECO:0000259" key="11">
    <source>
        <dbReference type="PROSITE" id="PS50076"/>
    </source>
</evidence>
<dbReference type="GO" id="GO:0008270">
    <property type="term" value="F:zinc ion binding"/>
    <property type="evidence" value="ECO:0007669"/>
    <property type="project" value="UniProtKB-UniRule"/>
</dbReference>
<dbReference type="Gene3D" id="2.10.230.10">
    <property type="entry name" value="Heat shock protein DnaJ, cysteine-rich domain"/>
    <property type="match status" value="1"/>
</dbReference>
<feature type="binding site" evidence="8">
    <location>
        <position position="210"/>
    </location>
    <ligand>
        <name>Zn(2+)</name>
        <dbReference type="ChEBI" id="CHEBI:29105"/>
        <label>1</label>
    </ligand>
</feature>
<dbReference type="HAMAP" id="MF_01152">
    <property type="entry name" value="DnaJ"/>
    <property type="match status" value="1"/>
</dbReference>
<feature type="compositionally biased region" description="Acidic residues" evidence="10">
    <location>
        <begin position="383"/>
        <end position="392"/>
    </location>
</feature>
<gene>
    <name evidence="8" type="primary">dnaJ</name>
    <name evidence="13" type="ORF">HMPREF1091_00818</name>
</gene>
<dbReference type="InterPro" id="IPR002939">
    <property type="entry name" value="DnaJ_C"/>
</dbReference>
<feature type="binding site" evidence="8">
    <location>
        <position position="199"/>
    </location>
    <ligand>
        <name>Zn(2+)</name>
        <dbReference type="ChEBI" id="CHEBI:29105"/>
        <label>2</label>
    </ligand>
</feature>
<feature type="compositionally biased region" description="Basic and acidic residues" evidence="10">
    <location>
        <begin position="364"/>
        <end position="382"/>
    </location>
</feature>
<dbReference type="PROSITE" id="PS50076">
    <property type="entry name" value="DNAJ_2"/>
    <property type="match status" value="1"/>
</dbReference>
<accession>N2BY18</accession>
<dbReference type="InterPro" id="IPR036410">
    <property type="entry name" value="HSP_DnaJ_Cys-rich_dom_sf"/>
</dbReference>
<feature type="binding site" evidence="8">
    <location>
        <position position="196"/>
    </location>
    <ligand>
        <name>Zn(2+)</name>
        <dbReference type="ChEBI" id="CHEBI:29105"/>
        <label>2</label>
    </ligand>
</feature>
<sequence length="418" mass="45173">MIGFGVAASKDYYEILGVDRDADAKTIKRAFLKLARKLHPDVSNEPDAEEKFKEVNEAYSVLSDEKRRSNYDTFGNPDGPAGFGGDYVDMSDIFGGFGMGDLFSSFFGGMGNSAGARSARTRGRDMGLNLQITLEEAAAGCTKTLAYDRLAPCDDCNGSGVGAGGKVTNCHRCHGTGRVVTVQQTILGQMQTQTTCPGCGGTGKIVEGACETCGGQGRTPSRETVEADIPAGIHSGQSIRIKGRGEAGVRGELAGDLIITINVSDHEQFQRQGDDLYYVLRIDAFEAMLGATHTIDGILADEKVSVVVPAGCQYGQRIVVSRHGMPRLHSSARGSLIVAVEVSIPTDLTDEQLKTVRELVAQRGQEDELHSQEDEEQNKQDESQPESESEPEPEPHHTNNPFRRPLGKKKRPRKGQRK</sequence>
<feature type="repeat" description="CXXCXGXG motif" evidence="8">
    <location>
        <begin position="170"/>
        <end position="177"/>
    </location>
</feature>
<comment type="cofactor">
    <cofactor evidence="8">
        <name>Zn(2+)</name>
        <dbReference type="ChEBI" id="CHEBI:29105"/>
    </cofactor>
    <text evidence="8">Binds 2 Zn(2+) ions per monomer.</text>
</comment>
<feature type="binding site" evidence="8">
    <location>
        <position position="213"/>
    </location>
    <ligand>
        <name>Zn(2+)</name>
        <dbReference type="ChEBI" id="CHEBI:29105"/>
        <label>1</label>
    </ligand>
</feature>
<dbReference type="PANTHER" id="PTHR43096:SF52">
    <property type="entry name" value="DNAJ HOMOLOG 1, MITOCHONDRIAL-RELATED"/>
    <property type="match status" value="1"/>
</dbReference>
<dbReference type="CDD" id="cd10719">
    <property type="entry name" value="DnaJ_zf"/>
    <property type="match status" value="1"/>
</dbReference>
<dbReference type="InterPro" id="IPR001305">
    <property type="entry name" value="HSP_DnaJ_Cys-rich_dom"/>
</dbReference>
<comment type="caution">
    <text evidence="13">The sequence shown here is derived from an EMBL/GenBank/DDBJ whole genome shotgun (WGS) entry which is preliminary data.</text>
</comment>